<dbReference type="AlphaFoldDB" id="A0AAN9L6D4"/>
<evidence type="ECO:0000313" key="2">
    <source>
        <dbReference type="Proteomes" id="UP001367508"/>
    </source>
</evidence>
<comment type="caution">
    <text evidence="1">The sequence shown here is derived from an EMBL/GenBank/DDBJ whole genome shotgun (WGS) entry which is preliminary data.</text>
</comment>
<keyword evidence="2" id="KW-1185">Reference proteome</keyword>
<proteinExistence type="predicted"/>
<protein>
    <submittedName>
        <fullName evidence="1">Uncharacterized protein</fullName>
    </submittedName>
</protein>
<sequence length="171" mass="19299">MSFGRRTRTKSHLADFGPPGNSRPHGYILFDKSGLCMIAFNNIQGNFRNWEVSVDVLADETNLPAKVTRLFKICPKRTYFVMSRCRGDFGKAPISEAEYVFLCMAAQGLDISNVDLIVYYGHPNNPEIFSSLWSYWTWCKFEFIGPPAVGEVLRSSAEEVVATLSALRPFN</sequence>
<evidence type="ECO:0000313" key="1">
    <source>
        <dbReference type="EMBL" id="KAK7328509.1"/>
    </source>
</evidence>
<dbReference type="Proteomes" id="UP001367508">
    <property type="component" value="Unassembled WGS sequence"/>
</dbReference>
<gene>
    <name evidence="1" type="ORF">VNO77_22618</name>
</gene>
<name>A0AAN9L6D4_CANGL</name>
<dbReference type="EMBL" id="JAYMYQ010000005">
    <property type="protein sequence ID" value="KAK7328509.1"/>
    <property type="molecule type" value="Genomic_DNA"/>
</dbReference>
<reference evidence="1 2" key="1">
    <citation type="submission" date="2024-01" db="EMBL/GenBank/DDBJ databases">
        <title>The genomes of 5 underutilized Papilionoideae crops provide insights into root nodulation and disease resistanc.</title>
        <authorList>
            <person name="Jiang F."/>
        </authorList>
    </citation>
    <scope>NUCLEOTIDE SEQUENCE [LARGE SCALE GENOMIC DNA]</scope>
    <source>
        <strain evidence="1">LVBAO_FW01</strain>
        <tissue evidence="1">Leaves</tissue>
    </source>
</reference>
<accession>A0AAN9L6D4</accession>
<organism evidence="1 2">
    <name type="scientific">Canavalia gladiata</name>
    <name type="common">Sword bean</name>
    <name type="synonym">Dolichos gladiatus</name>
    <dbReference type="NCBI Taxonomy" id="3824"/>
    <lineage>
        <taxon>Eukaryota</taxon>
        <taxon>Viridiplantae</taxon>
        <taxon>Streptophyta</taxon>
        <taxon>Embryophyta</taxon>
        <taxon>Tracheophyta</taxon>
        <taxon>Spermatophyta</taxon>
        <taxon>Magnoliopsida</taxon>
        <taxon>eudicotyledons</taxon>
        <taxon>Gunneridae</taxon>
        <taxon>Pentapetalae</taxon>
        <taxon>rosids</taxon>
        <taxon>fabids</taxon>
        <taxon>Fabales</taxon>
        <taxon>Fabaceae</taxon>
        <taxon>Papilionoideae</taxon>
        <taxon>50 kb inversion clade</taxon>
        <taxon>NPAAA clade</taxon>
        <taxon>indigoferoid/millettioid clade</taxon>
        <taxon>Phaseoleae</taxon>
        <taxon>Canavalia</taxon>
    </lineage>
</organism>